<evidence type="ECO:0000313" key="1">
    <source>
        <dbReference type="EMBL" id="KGN48156.1"/>
    </source>
</evidence>
<dbReference type="EMBL" id="CM002927">
    <property type="protein sequence ID" value="KGN48156.1"/>
    <property type="molecule type" value="Genomic_DNA"/>
</dbReference>
<organism evidence="1 2">
    <name type="scientific">Cucumis sativus</name>
    <name type="common">Cucumber</name>
    <dbReference type="NCBI Taxonomy" id="3659"/>
    <lineage>
        <taxon>Eukaryota</taxon>
        <taxon>Viridiplantae</taxon>
        <taxon>Streptophyta</taxon>
        <taxon>Embryophyta</taxon>
        <taxon>Tracheophyta</taxon>
        <taxon>Spermatophyta</taxon>
        <taxon>Magnoliopsida</taxon>
        <taxon>eudicotyledons</taxon>
        <taxon>Gunneridae</taxon>
        <taxon>Pentapetalae</taxon>
        <taxon>rosids</taxon>
        <taxon>fabids</taxon>
        <taxon>Cucurbitales</taxon>
        <taxon>Cucurbitaceae</taxon>
        <taxon>Benincaseae</taxon>
        <taxon>Cucumis</taxon>
    </lineage>
</organism>
<evidence type="ECO:0000313" key="2">
    <source>
        <dbReference type="Proteomes" id="UP000029981"/>
    </source>
</evidence>
<protein>
    <submittedName>
        <fullName evidence="1">Uncharacterized protein</fullName>
    </submittedName>
</protein>
<reference evidence="1 2" key="3">
    <citation type="journal article" date="2010" name="BMC Genomics">
        <title>Transcriptome sequencing and comparative analysis of cucumber flowers with different sex types.</title>
        <authorList>
            <person name="Guo S."/>
            <person name="Zheng Y."/>
            <person name="Joung J.G."/>
            <person name="Liu S."/>
            <person name="Zhang Z."/>
            <person name="Crasta O.R."/>
            <person name="Sobral B.W."/>
            <person name="Xu Y."/>
            <person name="Huang S."/>
            <person name="Fei Z."/>
        </authorList>
    </citation>
    <scope>NUCLEOTIDE SEQUENCE [LARGE SCALE GENOMIC DNA]</scope>
    <source>
        <strain evidence="2">cv. 9930</strain>
    </source>
</reference>
<proteinExistence type="predicted"/>
<reference evidence="1 2" key="4">
    <citation type="journal article" date="2011" name="BMC Genomics">
        <title>RNA-Seq improves annotation of protein-coding genes in the cucumber genome.</title>
        <authorList>
            <person name="Li Z."/>
            <person name="Zhang Z."/>
            <person name="Yan P."/>
            <person name="Huang S."/>
            <person name="Fei Z."/>
            <person name="Lin K."/>
        </authorList>
    </citation>
    <scope>NUCLEOTIDE SEQUENCE [LARGE SCALE GENOMIC DNA]</scope>
    <source>
        <strain evidence="2">cv. 9930</strain>
    </source>
</reference>
<dbReference type="AlphaFoldDB" id="A0A0A0KK67"/>
<dbReference type="Gramene" id="KGN48156">
    <property type="protein sequence ID" value="KGN48156"/>
    <property type="gene ID" value="Csa_6G445200"/>
</dbReference>
<accession>A0A0A0KK67</accession>
<sequence>MIDKKRERSIDVTSQQIRGRNKWKRKAEVGPSYTWPLNAKVVRSSGTTQRQVNEEPLIWLTVR</sequence>
<reference evidence="1 2" key="2">
    <citation type="journal article" date="2009" name="PLoS ONE">
        <title>An integrated genetic and cytogenetic map of the cucumber genome.</title>
        <authorList>
            <person name="Ren Y."/>
            <person name="Zhang Z."/>
            <person name="Liu J."/>
            <person name="Staub J.E."/>
            <person name="Han Y."/>
            <person name="Cheng Z."/>
            <person name="Li X."/>
            <person name="Lu J."/>
            <person name="Miao H."/>
            <person name="Kang H."/>
            <person name="Xie B."/>
            <person name="Gu X."/>
            <person name="Wang X."/>
            <person name="Du Y."/>
            <person name="Jin W."/>
            <person name="Huang S."/>
        </authorList>
    </citation>
    <scope>NUCLEOTIDE SEQUENCE [LARGE SCALE GENOMIC DNA]</scope>
    <source>
        <strain evidence="2">cv. 9930</strain>
    </source>
</reference>
<gene>
    <name evidence="1" type="ORF">Csa_6G445200</name>
</gene>
<name>A0A0A0KK67_CUCSA</name>
<keyword evidence="2" id="KW-1185">Reference proteome</keyword>
<reference evidence="1 2" key="1">
    <citation type="journal article" date="2009" name="Nat. Genet.">
        <title>The genome of the cucumber, Cucumis sativus L.</title>
        <authorList>
            <person name="Huang S."/>
            <person name="Li R."/>
            <person name="Zhang Z."/>
            <person name="Li L."/>
            <person name="Gu X."/>
            <person name="Fan W."/>
            <person name="Lucas W.J."/>
            <person name="Wang X."/>
            <person name="Xie B."/>
            <person name="Ni P."/>
            <person name="Ren Y."/>
            <person name="Zhu H."/>
            <person name="Li J."/>
            <person name="Lin K."/>
            <person name="Jin W."/>
            <person name="Fei Z."/>
            <person name="Li G."/>
            <person name="Staub J."/>
            <person name="Kilian A."/>
            <person name="van der Vossen E.A."/>
            <person name="Wu Y."/>
            <person name="Guo J."/>
            <person name="He J."/>
            <person name="Jia Z."/>
            <person name="Ren Y."/>
            <person name="Tian G."/>
            <person name="Lu Y."/>
            <person name="Ruan J."/>
            <person name="Qian W."/>
            <person name="Wang M."/>
            <person name="Huang Q."/>
            <person name="Li B."/>
            <person name="Xuan Z."/>
            <person name="Cao J."/>
            <person name="Asan"/>
            <person name="Wu Z."/>
            <person name="Zhang J."/>
            <person name="Cai Q."/>
            <person name="Bai Y."/>
            <person name="Zhao B."/>
            <person name="Han Y."/>
            <person name="Li Y."/>
            <person name="Li X."/>
            <person name="Wang S."/>
            <person name="Shi Q."/>
            <person name="Liu S."/>
            <person name="Cho W.K."/>
            <person name="Kim J.Y."/>
            <person name="Xu Y."/>
            <person name="Heller-Uszynska K."/>
            <person name="Miao H."/>
            <person name="Cheng Z."/>
            <person name="Zhang S."/>
            <person name="Wu J."/>
            <person name="Yang Y."/>
            <person name="Kang H."/>
            <person name="Li M."/>
            <person name="Liang H."/>
            <person name="Ren X."/>
            <person name="Shi Z."/>
            <person name="Wen M."/>
            <person name="Jian M."/>
            <person name="Yang H."/>
            <person name="Zhang G."/>
            <person name="Yang Z."/>
            <person name="Chen R."/>
            <person name="Liu S."/>
            <person name="Li J."/>
            <person name="Ma L."/>
            <person name="Liu H."/>
            <person name="Zhou Y."/>
            <person name="Zhao J."/>
            <person name="Fang X."/>
            <person name="Li G."/>
            <person name="Fang L."/>
            <person name="Li Y."/>
            <person name="Liu D."/>
            <person name="Zheng H."/>
            <person name="Zhang Y."/>
            <person name="Qin N."/>
            <person name="Li Z."/>
            <person name="Yang G."/>
            <person name="Yang S."/>
            <person name="Bolund L."/>
            <person name="Kristiansen K."/>
            <person name="Zheng H."/>
            <person name="Li S."/>
            <person name="Zhang X."/>
            <person name="Yang H."/>
            <person name="Wang J."/>
            <person name="Sun R."/>
            <person name="Zhang B."/>
            <person name="Jiang S."/>
            <person name="Wang J."/>
            <person name="Du Y."/>
            <person name="Li S."/>
        </authorList>
    </citation>
    <scope>NUCLEOTIDE SEQUENCE [LARGE SCALE GENOMIC DNA]</scope>
    <source>
        <strain evidence="2">cv. 9930</strain>
    </source>
</reference>
<dbReference type="Proteomes" id="UP000029981">
    <property type="component" value="Chromosome 6"/>
</dbReference>